<dbReference type="STRING" id="1162668.LFE_0775"/>
<dbReference type="Pfam" id="PF03704">
    <property type="entry name" value="BTAD"/>
    <property type="match status" value="1"/>
</dbReference>
<dbReference type="PATRIC" id="fig|1162668.3.peg.908"/>
<dbReference type="AlphaFoldDB" id="I0IMJ1"/>
<gene>
    <name evidence="4" type="ordered locus">LFE_0775</name>
</gene>
<dbReference type="InterPro" id="IPR011990">
    <property type="entry name" value="TPR-like_helical_dom_sf"/>
</dbReference>
<reference evidence="4 5" key="1">
    <citation type="journal article" date="2012" name="J. Bacteriol.">
        <title>Complete Genome Sequence of Leptospirillum ferrooxidans Strain C2-3, Isolated from a Fresh Volcanic Ash Deposit on the Island of Miyake, Japan.</title>
        <authorList>
            <person name="Fujimura R."/>
            <person name="Sato Y."/>
            <person name="Nishizawa T."/>
            <person name="Oshima K."/>
            <person name="Kim S.-W."/>
            <person name="Hattori M."/>
            <person name="Kamijo T."/>
            <person name="Ohta H."/>
        </authorList>
    </citation>
    <scope>NUCLEOTIDE SEQUENCE [LARGE SCALE GENOMIC DNA]</scope>
    <source>
        <strain evidence="4 5">C2-3</strain>
    </source>
</reference>
<keyword evidence="5" id="KW-1185">Reference proteome</keyword>
<name>I0IMJ1_LEPFC</name>
<evidence type="ECO:0000313" key="4">
    <source>
        <dbReference type="EMBL" id="BAM06490.1"/>
    </source>
</evidence>
<dbReference type="eggNOG" id="COG4783">
    <property type="taxonomic scope" value="Bacteria"/>
</dbReference>
<dbReference type="RefSeq" id="WP_014448982.1">
    <property type="nucleotide sequence ID" value="NC_017094.1"/>
</dbReference>
<dbReference type="InterPro" id="IPR005158">
    <property type="entry name" value="BTAD"/>
</dbReference>
<accession>I0IMJ1</accession>
<dbReference type="PANTHER" id="PTHR45586">
    <property type="entry name" value="TPR REPEAT-CONTAINING PROTEIN PA4667"/>
    <property type="match status" value="1"/>
</dbReference>
<dbReference type="SUPFAM" id="SSF48452">
    <property type="entry name" value="TPR-like"/>
    <property type="match status" value="4"/>
</dbReference>
<dbReference type="EMBL" id="AP012342">
    <property type="protein sequence ID" value="BAM06490.1"/>
    <property type="molecule type" value="Genomic_DNA"/>
</dbReference>
<evidence type="ECO:0000313" key="5">
    <source>
        <dbReference type="Proteomes" id="UP000007382"/>
    </source>
</evidence>
<evidence type="ECO:0000259" key="3">
    <source>
        <dbReference type="Pfam" id="PF03704"/>
    </source>
</evidence>
<organism evidence="4 5">
    <name type="scientific">Leptospirillum ferrooxidans (strain C2-3)</name>
    <dbReference type="NCBI Taxonomy" id="1162668"/>
    <lineage>
        <taxon>Bacteria</taxon>
        <taxon>Pseudomonadati</taxon>
        <taxon>Nitrospirota</taxon>
        <taxon>Nitrospiria</taxon>
        <taxon>Nitrospirales</taxon>
        <taxon>Nitrospiraceae</taxon>
        <taxon>Leptospirillum</taxon>
    </lineage>
</organism>
<reference evidence="5" key="2">
    <citation type="submission" date="2012-03" db="EMBL/GenBank/DDBJ databases">
        <title>The complete genome sequence of the pioneer microbe on fresh volcanic deposit, Leptospirillum ferrooxidans strain C2-3.</title>
        <authorList>
            <person name="Fujimura R."/>
            <person name="Sato Y."/>
            <person name="Nishizawa T."/>
            <person name="Nanba K."/>
            <person name="Oshima K."/>
            <person name="Hattori M."/>
            <person name="Kamijo T."/>
            <person name="Ohta H."/>
        </authorList>
    </citation>
    <scope>NUCLEOTIDE SEQUENCE [LARGE SCALE GENOMIC DNA]</scope>
    <source>
        <strain evidence="5">C2-3</strain>
    </source>
</reference>
<sequence>MISFVFYVVSLFLIPTRAEYVDLAISSGNYDYASQLLAPVLIEKKVPVWGLRDAARVAALQGYPEKATSYLEKLVSENPEEYQDRLELARLYLDQYQPGKAAVQLHILLQNEKLPLKDMVNLAKSYDLMDLPDAALEILHRLADSHSRDMDYWKTILIYDSQTGNIDDTARTLRKLTTEFPKRIDYLQLRMNLAYRRGRYAEAIRMTDRMKSLNAGLDRSLMPAIRSLFHLGRPVDAYLLYRQASSNISDNSVLESAAWYFYQKKYEGYALSIFERLLMREPKNKDNWDNAVWLADKMGWYQRTRMLMEERQKVLPLPEALFHVRMLDLDLRYHLDGLAQKDLLTWLGQPPGPSLPDLRLAWQNAENHKNLPLKGALLKQALSLNPQLDVLRSDLAENNVDQGDETMAGGVILARGLAIRDVEMIRRSVPYFRDAGQTETLKGIFFRLASSDGRMEFRNDQFELFRLFEESPHKEGLGHLVAVLDRYPDLSASMSMELSHILIWEKNYALAQKSINRVIAAYPSNRALLFQASDWFVEADQLSSALVYDKKLVELLPSDPEGFALLIKHKIWSGDNRQLLVHYQHLLKLQPNNRTALLFLANHAYSHGEFRLAIRYYRLATKAGVLDYRIFYHMGQAFHEMGDNRMARKMDRLSWKLLQKHLSECNGEMGKGGDPSNSDVLRSQISYPMLPLSRISKKKKEQLLYSIKIQSALGHEKVAYKDVLLYLRLFPDDREGLYWAARLVTKLGTPGEGLHYLNKWLSNHPDDRDFLIYKGELLMKEGHTHTAQKLLWRLYRKAPNKVIWNDLVDSYRVQGALDNEESFDSHIFSQGETQAPRVTGGLLSLYDMKDWSLKNQNFAIFYPGGASYIFDTKIETPLYSNINYFAGRTEYLGVGSGAGWGTNDFSYAGIRWTPSPGWQITGEAGDTRLTGSPGFYIHVSGQQSSIAVDVQGFDDMIWGDFGQSIVRDGLQSGYMAQITWNASPRLSFVAESWLFDYTLENATVPFGTLHNTMGMMDWVLDPLPQIDFLAGYEDWSMMSPSQSVAALVPILERQQFLFSALVFQHQIHNRLNFNAQVGGYEDIYSHIPSYEGGAGLSYRFSTHLEGFASGDYFNQSVLYNGASQEVVWGFNLWF</sequence>
<feature type="domain" description="Bacterial transcriptional activator" evidence="3">
    <location>
        <begin position="141"/>
        <end position="229"/>
    </location>
</feature>
<dbReference type="Gene3D" id="1.25.40.10">
    <property type="entry name" value="Tetratricopeptide repeat domain"/>
    <property type="match status" value="2"/>
</dbReference>
<dbReference type="InterPro" id="IPR051012">
    <property type="entry name" value="CellSynth/LPSAsmb/PSIAsmb"/>
</dbReference>
<protein>
    <recommendedName>
        <fullName evidence="3">Bacterial transcriptional activator domain-containing protein</fullName>
    </recommendedName>
</protein>
<proteinExistence type="predicted"/>
<keyword evidence="2" id="KW-0802">TPR repeat</keyword>
<dbReference type="OrthoDB" id="9810990at2"/>
<evidence type="ECO:0000256" key="2">
    <source>
        <dbReference type="ARBA" id="ARBA00022803"/>
    </source>
</evidence>
<keyword evidence="1" id="KW-0677">Repeat</keyword>
<dbReference type="PANTHER" id="PTHR45586:SF1">
    <property type="entry name" value="LIPOPOLYSACCHARIDE ASSEMBLY PROTEIN B"/>
    <property type="match status" value="1"/>
</dbReference>
<dbReference type="HOGENOM" id="CLU_278590_0_0_0"/>
<evidence type="ECO:0000256" key="1">
    <source>
        <dbReference type="ARBA" id="ARBA00022737"/>
    </source>
</evidence>
<dbReference type="Proteomes" id="UP000007382">
    <property type="component" value="Chromosome"/>
</dbReference>
<dbReference type="KEGG" id="lfc:LFE_0775"/>